<evidence type="ECO:0000259" key="2">
    <source>
        <dbReference type="PROSITE" id="PS50104"/>
    </source>
</evidence>
<evidence type="ECO:0000313" key="4">
    <source>
        <dbReference type="Proteomes" id="UP000325372"/>
    </source>
</evidence>
<evidence type="ECO:0000256" key="1">
    <source>
        <dbReference type="SAM" id="Phobius"/>
    </source>
</evidence>
<dbReference type="InterPro" id="IPR000157">
    <property type="entry name" value="TIR_dom"/>
</dbReference>
<dbReference type="Gene3D" id="1.25.40.10">
    <property type="entry name" value="Tetratricopeptide repeat domain"/>
    <property type="match status" value="2"/>
</dbReference>
<dbReference type="InterPro" id="IPR011990">
    <property type="entry name" value="TPR-like_helical_dom_sf"/>
</dbReference>
<keyword evidence="3" id="KW-0675">Receptor</keyword>
<proteinExistence type="predicted"/>
<keyword evidence="4" id="KW-1185">Reference proteome</keyword>
<dbReference type="InterPro" id="IPR019734">
    <property type="entry name" value="TPR_rpt"/>
</dbReference>
<organism evidence="3 4">
    <name type="scientific">Marinihelvus fidelis</name>
    <dbReference type="NCBI Taxonomy" id="2613842"/>
    <lineage>
        <taxon>Bacteria</taxon>
        <taxon>Pseudomonadati</taxon>
        <taxon>Pseudomonadota</taxon>
        <taxon>Gammaproteobacteria</taxon>
        <taxon>Chromatiales</taxon>
        <taxon>Wenzhouxiangellaceae</taxon>
        <taxon>Marinihelvus</taxon>
    </lineage>
</organism>
<dbReference type="GO" id="GO:0007165">
    <property type="term" value="P:signal transduction"/>
    <property type="evidence" value="ECO:0007669"/>
    <property type="project" value="InterPro"/>
</dbReference>
<dbReference type="Proteomes" id="UP000325372">
    <property type="component" value="Unassembled WGS sequence"/>
</dbReference>
<dbReference type="RefSeq" id="WP_150862565.1">
    <property type="nucleotide sequence ID" value="NZ_VYXP01000001.1"/>
</dbReference>
<sequence>MRYEAFISYSHRDKAWARWLQNALERYRLPKALRDQNGRDGGKRLRPFFRDDTELASSEDLTAAITQAMEQSAALIVICSPHAAASRWTNREIRAFRKIAPDRPILPLIVEGGPERDAPDCAFPEAMLFDDAGNPRPEPLAADLRPGADGKRGAQLKLIAGLLGVGVDALRQRDQQRRMRVMGAATAGAMAVSVVTITLAILAVQARNEADVRRGQAESLIDFMLVDLRDRLQPIGRLDVLDAVGDEASEYFNALGDRGTDEELLKRALALRQLGEVEFARRDFPAALQAFEDSRELTAALLARHPDNAEYLFEQSQAEFWVGYVAWQNDDLDGAELSFQRYHDHSQRLLANEPSNEDYKLEMVFALTNLGALARARGDREAALQFIQSANRLNEELLAKNPGDDTLREELAQGYSWEGSARRDLGDLSEADHALARSEELFRSRWNSREDMRSGERLAYLLGIRADLQWNLGDVDKAHDMVSECQSIFDELVTHDPSNDSWAHANQRCRVWVAEAKFYMGQVEASRQVLDDVYQRLSNDGPASKQGAELNALLTQTVCLQSQMDFRLSSGADAIGRAESCVQHRQALMDASDQYTANVDFALALGSLGAVLAARGFDDESRRAWQRALDELDVEQMHTPKSRAVLATLLSRMGDSEGAQVHWLYLEEIGFSDPRYRPTFDELARN</sequence>
<comment type="caution">
    <text evidence="3">The sequence shown here is derived from an EMBL/GenBank/DDBJ whole genome shotgun (WGS) entry which is preliminary data.</text>
</comment>
<keyword evidence="1" id="KW-1133">Transmembrane helix</keyword>
<keyword evidence="1" id="KW-0812">Transmembrane</keyword>
<dbReference type="Pfam" id="PF13676">
    <property type="entry name" value="TIR_2"/>
    <property type="match status" value="1"/>
</dbReference>
<dbReference type="EMBL" id="VYXP01000001">
    <property type="protein sequence ID" value="KAA9134202.1"/>
    <property type="molecule type" value="Genomic_DNA"/>
</dbReference>
<dbReference type="InterPro" id="IPR035897">
    <property type="entry name" value="Toll_tir_struct_dom_sf"/>
</dbReference>
<feature type="transmembrane region" description="Helical" evidence="1">
    <location>
        <begin position="181"/>
        <end position="204"/>
    </location>
</feature>
<dbReference type="SUPFAM" id="SSF52200">
    <property type="entry name" value="Toll/Interleukin receptor TIR domain"/>
    <property type="match status" value="1"/>
</dbReference>
<accession>A0A5N0TGL6</accession>
<reference evidence="3 4" key="1">
    <citation type="submission" date="2019-09" db="EMBL/GenBank/DDBJ databases">
        <title>Wenzhouxiangella sp. Genome sequencing and assembly.</title>
        <authorList>
            <person name="Zhang R."/>
        </authorList>
    </citation>
    <scope>NUCLEOTIDE SEQUENCE [LARGE SCALE GENOMIC DNA]</scope>
    <source>
        <strain evidence="3 4">W260</strain>
    </source>
</reference>
<evidence type="ECO:0000313" key="3">
    <source>
        <dbReference type="EMBL" id="KAA9134202.1"/>
    </source>
</evidence>
<gene>
    <name evidence="3" type="ORF">F3N42_01270</name>
</gene>
<name>A0A5N0TGL6_9GAMM</name>
<feature type="domain" description="TIR" evidence="2">
    <location>
        <begin position="1"/>
        <end position="190"/>
    </location>
</feature>
<dbReference type="PROSITE" id="PS50104">
    <property type="entry name" value="TIR"/>
    <property type="match status" value="1"/>
</dbReference>
<dbReference type="SMART" id="SM00028">
    <property type="entry name" value="TPR"/>
    <property type="match status" value="3"/>
</dbReference>
<protein>
    <submittedName>
        <fullName evidence="3">Toll/interleukin-1 receptor domain-containing protein</fullName>
    </submittedName>
</protein>
<dbReference type="SUPFAM" id="SSF48452">
    <property type="entry name" value="TPR-like"/>
    <property type="match status" value="2"/>
</dbReference>
<dbReference type="AlphaFoldDB" id="A0A5N0TGL6"/>
<dbReference type="SMART" id="SM00255">
    <property type="entry name" value="TIR"/>
    <property type="match status" value="1"/>
</dbReference>
<dbReference type="Gene3D" id="3.40.50.10140">
    <property type="entry name" value="Toll/interleukin-1 receptor homology (TIR) domain"/>
    <property type="match status" value="1"/>
</dbReference>
<keyword evidence="1" id="KW-0472">Membrane</keyword>